<protein>
    <submittedName>
        <fullName evidence="1">Uncharacterized protein</fullName>
    </submittedName>
</protein>
<proteinExistence type="predicted"/>
<reference evidence="1" key="1">
    <citation type="journal article" date="2023" name="Front. Mar. Sci.">
        <title>A new Merluccius polli reference genome to investigate the effects of global change in West African waters.</title>
        <authorList>
            <person name="Mateo J.L."/>
            <person name="Blanco-Fernandez C."/>
            <person name="Garcia-Vazquez E."/>
            <person name="Machado-Schiaffino G."/>
        </authorList>
    </citation>
    <scope>NUCLEOTIDE SEQUENCE</scope>
    <source>
        <strain evidence="1">C29</strain>
        <tissue evidence="1">Fin</tissue>
    </source>
</reference>
<dbReference type="Proteomes" id="UP001174136">
    <property type="component" value="Unassembled WGS sequence"/>
</dbReference>
<keyword evidence="2" id="KW-1185">Reference proteome</keyword>
<dbReference type="AlphaFoldDB" id="A0AA47MMJ3"/>
<evidence type="ECO:0000313" key="1">
    <source>
        <dbReference type="EMBL" id="KAK0142810.1"/>
    </source>
</evidence>
<sequence>MGRVKEELLRMGELGHHLSIEQPTDWCAGMVVVPNGIEKVRICVALTNLNENVCRELHILPFNAPDYLYHPLWALLPSGDCPLGSLQLQNTSSDVCLLEGSGGCRMPDG</sequence>
<name>A0AA47MMJ3_MERPO</name>
<comment type="caution">
    <text evidence="1">The sequence shown here is derived from an EMBL/GenBank/DDBJ whole genome shotgun (WGS) entry which is preliminary data.</text>
</comment>
<evidence type="ECO:0000313" key="2">
    <source>
        <dbReference type="Proteomes" id="UP001174136"/>
    </source>
</evidence>
<dbReference type="EMBL" id="JAOPHQ010003474">
    <property type="protein sequence ID" value="KAK0142810.1"/>
    <property type="molecule type" value="Genomic_DNA"/>
</dbReference>
<gene>
    <name evidence="1" type="ORF">N1851_019261</name>
</gene>
<organism evidence="1 2">
    <name type="scientific">Merluccius polli</name>
    <name type="common">Benguela hake</name>
    <name type="synonym">Merluccius cadenati</name>
    <dbReference type="NCBI Taxonomy" id="89951"/>
    <lineage>
        <taxon>Eukaryota</taxon>
        <taxon>Metazoa</taxon>
        <taxon>Chordata</taxon>
        <taxon>Craniata</taxon>
        <taxon>Vertebrata</taxon>
        <taxon>Euteleostomi</taxon>
        <taxon>Actinopterygii</taxon>
        <taxon>Neopterygii</taxon>
        <taxon>Teleostei</taxon>
        <taxon>Neoteleostei</taxon>
        <taxon>Acanthomorphata</taxon>
        <taxon>Zeiogadaria</taxon>
        <taxon>Gadariae</taxon>
        <taxon>Gadiformes</taxon>
        <taxon>Gadoidei</taxon>
        <taxon>Merlucciidae</taxon>
        <taxon>Merluccius</taxon>
    </lineage>
</organism>
<accession>A0AA47MMJ3</accession>